<evidence type="ECO:0000256" key="1">
    <source>
        <dbReference type="SAM" id="Phobius"/>
    </source>
</evidence>
<accession>A0AAV2GF83</accession>
<gene>
    <name evidence="2" type="ORF">LTRI10_LOCUS47903</name>
</gene>
<reference evidence="2 3" key="1">
    <citation type="submission" date="2024-04" db="EMBL/GenBank/DDBJ databases">
        <authorList>
            <person name="Fracassetti M."/>
        </authorList>
    </citation>
    <scope>NUCLEOTIDE SEQUENCE [LARGE SCALE GENOMIC DNA]</scope>
</reference>
<organism evidence="2 3">
    <name type="scientific">Linum trigynum</name>
    <dbReference type="NCBI Taxonomy" id="586398"/>
    <lineage>
        <taxon>Eukaryota</taxon>
        <taxon>Viridiplantae</taxon>
        <taxon>Streptophyta</taxon>
        <taxon>Embryophyta</taxon>
        <taxon>Tracheophyta</taxon>
        <taxon>Spermatophyta</taxon>
        <taxon>Magnoliopsida</taxon>
        <taxon>eudicotyledons</taxon>
        <taxon>Gunneridae</taxon>
        <taxon>Pentapetalae</taxon>
        <taxon>rosids</taxon>
        <taxon>fabids</taxon>
        <taxon>Malpighiales</taxon>
        <taxon>Linaceae</taxon>
        <taxon>Linum</taxon>
    </lineage>
</organism>
<keyword evidence="1" id="KW-0472">Membrane</keyword>
<dbReference type="AlphaFoldDB" id="A0AAV2GF83"/>
<keyword evidence="1" id="KW-1133">Transmembrane helix</keyword>
<keyword evidence="1" id="KW-0812">Transmembrane</keyword>
<proteinExistence type="predicted"/>
<feature type="transmembrane region" description="Helical" evidence="1">
    <location>
        <begin position="66"/>
        <end position="85"/>
    </location>
</feature>
<evidence type="ECO:0000313" key="3">
    <source>
        <dbReference type="Proteomes" id="UP001497516"/>
    </source>
</evidence>
<protein>
    <submittedName>
        <fullName evidence="2">Uncharacterized protein</fullName>
    </submittedName>
</protein>
<sequence length="87" mass="9687">MMLSNQLQNGMETANLLWSRIPNSEGGELDGGTLLSTSDGGNVESLDYEVIENYEYREEQAQRGKLYVGFIVVVKWFFALLIGIGPI</sequence>
<keyword evidence="3" id="KW-1185">Reference proteome</keyword>
<evidence type="ECO:0000313" key="2">
    <source>
        <dbReference type="EMBL" id="CAL1408295.1"/>
    </source>
</evidence>
<name>A0AAV2GF83_9ROSI</name>
<dbReference type="EMBL" id="OZ034821">
    <property type="protein sequence ID" value="CAL1408295.1"/>
    <property type="molecule type" value="Genomic_DNA"/>
</dbReference>
<dbReference type="Proteomes" id="UP001497516">
    <property type="component" value="Chromosome 8"/>
</dbReference>